<sequence length="88" mass="9867">MFYAIIAILILMYYIFIAPKTVKSTMNMISLVGIIALLLVLTGMALMRLIQSPPEIFVGIGMSAVGYYSLNDVMKLSTKPKKSKREKY</sequence>
<accession>G5JW01</accession>
<dbReference type="RefSeq" id="WP_003081387.1">
    <property type="nucleotide sequence ID" value="NZ_AEUW02000001.1"/>
</dbReference>
<dbReference type="AlphaFoldDB" id="G5JW01"/>
<keyword evidence="1" id="KW-0812">Transmembrane</keyword>
<feature type="transmembrane region" description="Helical" evidence="1">
    <location>
        <begin position="6"/>
        <end position="22"/>
    </location>
</feature>
<evidence type="ECO:0000313" key="3">
    <source>
        <dbReference type="Proteomes" id="UP000003573"/>
    </source>
</evidence>
<organism evidence="2 3">
    <name type="scientific">Streptococcus macacae NCTC 11558</name>
    <dbReference type="NCBI Taxonomy" id="764298"/>
    <lineage>
        <taxon>Bacteria</taxon>
        <taxon>Bacillati</taxon>
        <taxon>Bacillota</taxon>
        <taxon>Bacilli</taxon>
        <taxon>Lactobacillales</taxon>
        <taxon>Streptococcaceae</taxon>
        <taxon>Streptococcus</taxon>
    </lineage>
</organism>
<keyword evidence="1" id="KW-1133">Transmembrane helix</keyword>
<comment type="caution">
    <text evidence="2">The sequence shown here is derived from an EMBL/GenBank/DDBJ whole genome shotgun (WGS) entry which is preliminary data.</text>
</comment>
<evidence type="ECO:0008006" key="4">
    <source>
        <dbReference type="Google" id="ProtNLM"/>
    </source>
</evidence>
<evidence type="ECO:0000256" key="1">
    <source>
        <dbReference type="SAM" id="Phobius"/>
    </source>
</evidence>
<name>G5JW01_9STRE</name>
<proteinExistence type="predicted"/>
<protein>
    <recommendedName>
        <fullName evidence="4">PF11364 family protein</fullName>
    </recommendedName>
</protein>
<keyword evidence="3" id="KW-1185">Reference proteome</keyword>
<feature type="transmembrane region" description="Helical" evidence="1">
    <location>
        <begin position="56"/>
        <end position="74"/>
    </location>
</feature>
<feature type="transmembrane region" description="Helical" evidence="1">
    <location>
        <begin position="29"/>
        <end position="50"/>
    </location>
</feature>
<dbReference type="STRING" id="764298.STRMA_1170"/>
<reference evidence="2 3" key="1">
    <citation type="journal article" date="2014" name="Int. J. Syst. Evol. Microbiol.">
        <title>Phylogenomics and the dynamic genome evolution of the genus Streptococcus.</title>
        <authorList>
            <consortium name="The Broad Institute Genome Sequencing Platform"/>
            <person name="Richards V.P."/>
            <person name="Palmer S.R."/>
            <person name="Pavinski Bitar P.D."/>
            <person name="Qin X."/>
            <person name="Weinstock G.M."/>
            <person name="Highlander S.K."/>
            <person name="Town C.D."/>
            <person name="Burne R.A."/>
            <person name="Stanhope M.J."/>
        </authorList>
    </citation>
    <scope>NUCLEOTIDE SEQUENCE [LARGE SCALE GENOMIC DNA]</scope>
    <source>
        <strain evidence="2 3">NCTC 11558</strain>
    </source>
</reference>
<keyword evidence="1" id="KW-0472">Membrane</keyword>
<gene>
    <name evidence="2" type="ORF">STRMA_1170</name>
</gene>
<dbReference type="OrthoDB" id="2237273at2"/>
<dbReference type="InterPro" id="IPR021506">
    <property type="entry name" value="DUF3165"/>
</dbReference>
<dbReference type="EMBL" id="AEUW02000001">
    <property type="protein sequence ID" value="EHJ52853.1"/>
    <property type="molecule type" value="Genomic_DNA"/>
</dbReference>
<dbReference type="Pfam" id="PF11364">
    <property type="entry name" value="DUF3165"/>
    <property type="match status" value="1"/>
</dbReference>
<evidence type="ECO:0000313" key="2">
    <source>
        <dbReference type="EMBL" id="EHJ52853.1"/>
    </source>
</evidence>
<dbReference type="Proteomes" id="UP000003573">
    <property type="component" value="Unassembled WGS sequence"/>
</dbReference>